<dbReference type="Pfam" id="PF14081">
    <property type="entry name" value="DUF4262"/>
    <property type="match status" value="1"/>
</dbReference>
<dbReference type="EMBL" id="SAUN01000001">
    <property type="protein sequence ID" value="RVX43497.1"/>
    <property type="molecule type" value="Genomic_DNA"/>
</dbReference>
<comment type="caution">
    <text evidence="1">The sequence shown here is derived from an EMBL/GenBank/DDBJ whole genome shotgun (WGS) entry which is preliminary data.</text>
</comment>
<name>A0A438MCT3_9ACTN</name>
<dbReference type="InterPro" id="IPR025358">
    <property type="entry name" value="DUF4262"/>
</dbReference>
<evidence type="ECO:0000313" key="2">
    <source>
        <dbReference type="Proteomes" id="UP000284824"/>
    </source>
</evidence>
<gene>
    <name evidence="1" type="ORF">EDD27_6181</name>
</gene>
<protein>
    <submittedName>
        <fullName evidence="1">Uncharacterized protein DUF4262</fullName>
    </submittedName>
</protein>
<reference evidence="1 2" key="1">
    <citation type="submission" date="2019-01" db="EMBL/GenBank/DDBJ databases">
        <title>Sequencing the genomes of 1000 actinobacteria strains.</title>
        <authorList>
            <person name="Klenk H.-P."/>
        </authorList>
    </citation>
    <scope>NUCLEOTIDE SEQUENCE [LARGE SCALE GENOMIC DNA]</scope>
    <source>
        <strain evidence="1 2">DSM 43925</strain>
    </source>
</reference>
<organism evidence="1 2">
    <name type="scientific">Nonomuraea polychroma</name>
    <dbReference type="NCBI Taxonomy" id="46176"/>
    <lineage>
        <taxon>Bacteria</taxon>
        <taxon>Bacillati</taxon>
        <taxon>Actinomycetota</taxon>
        <taxon>Actinomycetes</taxon>
        <taxon>Streptosporangiales</taxon>
        <taxon>Streptosporangiaceae</taxon>
        <taxon>Nonomuraea</taxon>
    </lineage>
</organism>
<sequence>MPFITVVLLSGTIMQVTQQHCRCIICEPVNDPLNRFQEAMMGYIGEHGWGVSDIADDDIGPGWAYTVGLWHTFGLPEVAIFGLDTDLRQSCLNFLADDIQAGYPIATEQERSEILEGVRVLLKSMHPSWYEPLFGEYGSLFSFYQRTPRFPILQLVWPDTEGLFAWQSGSDPLLAQLQPSL</sequence>
<dbReference type="AlphaFoldDB" id="A0A438MCT3"/>
<dbReference type="RefSeq" id="WP_127935408.1">
    <property type="nucleotide sequence ID" value="NZ_SAUN01000001.1"/>
</dbReference>
<dbReference type="OrthoDB" id="511192at2"/>
<keyword evidence="2" id="KW-1185">Reference proteome</keyword>
<evidence type="ECO:0000313" key="1">
    <source>
        <dbReference type="EMBL" id="RVX43497.1"/>
    </source>
</evidence>
<accession>A0A438MCT3</accession>
<proteinExistence type="predicted"/>
<dbReference type="Proteomes" id="UP000284824">
    <property type="component" value="Unassembled WGS sequence"/>
</dbReference>